<evidence type="ECO:0000313" key="6">
    <source>
        <dbReference type="EMBL" id="QNR24104.1"/>
    </source>
</evidence>
<evidence type="ECO:0000256" key="4">
    <source>
        <dbReference type="ARBA" id="ARBA00023284"/>
    </source>
</evidence>
<evidence type="ECO:0000259" key="5">
    <source>
        <dbReference type="PROSITE" id="PS51352"/>
    </source>
</evidence>
<keyword evidence="2" id="KW-0201">Cytochrome c-type biogenesis</keyword>
<comment type="subcellular location">
    <subcellularLocation>
        <location evidence="1">Cell envelope</location>
    </subcellularLocation>
</comment>
<accession>A0A7H0VEF6</accession>
<dbReference type="EMBL" id="CP060139">
    <property type="protein sequence ID" value="QNR24104.1"/>
    <property type="molecule type" value="Genomic_DNA"/>
</dbReference>
<evidence type="ECO:0000256" key="2">
    <source>
        <dbReference type="ARBA" id="ARBA00022748"/>
    </source>
</evidence>
<keyword evidence="3" id="KW-1015">Disulfide bond</keyword>
<keyword evidence="4" id="KW-0676">Redox-active center</keyword>
<reference evidence="6 7" key="1">
    <citation type="submission" date="2020-08" db="EMBL/GenBank/DDBJ databases">
        <title>Croceimicrobium hydrocarbonivorans gen. nov., sp. nov., a novel marine bacterium isolated from a bacterial consortium that degrades polyethylene terephthalate.</title>
        <authorList>
            <person name="Liu R."/>
        </authorList>
    </citation>
    <scope>NUCLEOTIDE SEQUENCE [LARGE SCALE GENOMIC DNA]</scope>
    <source>
        <strain evidence="6 7">A20-9</strain>
    </source>
</reference>
<dbReference type="InterPro" id="IPR000866">
    <property type="entry name" value="AhpC/TSA"/>
</dbReference>
<dbReference type="Pfam" id="PF00578">
    <property type="entry name" value="AhpC-TSA"/>
    <property type="match status" value="1"/>
</dbReference>
<protein>
    <submittedName>
        <fullName evidence="6">TlpA family protein disulfide reductase</fullName>
    </submittedName>
</protein>
<feature type="domain" description="Thioredoxin" evidence="5">
    <location>
        <begin position="250"/>
        <end position="412"/>
    </location>
</feature>
<sequence length="413" mass="46607">MIKRATGILLLGLSLGACQNSAPKPDGSNADSQLAEGIWQAVIAQNDSTNLKFNFNLESLSDSEYVAHIKNAEEIIDAKVIRLAADSFKIEMPVFANYFLVKKEGNQLKGQYINPDAEDYYLPFNATAGVSERYENAQHLYPLPGYWKVVFNPGTEDESFGKAYFEWDQEKGVYGTIMTATGDYRYLEGSGAAGKLYLSAFDGAHLFYLEAELHDTLQGHFYSGRSYHATWIAYRDSTFELPDPDTLTYLKEGYSKMEFAFPNLEGDTIALSDPRFADKAVIIQISGSWCPNCYDESRYLSKVYEQYKDQGLEIVCLSFERTRDYATAQERLAKMQKDLSIPYTVLLAGATRDDKAAEKLPMLNHIMSYPTAIYLDKEHKLRKIHTGFSGPGTPVWEDFVSENDAFLQKLLNE</sequence>
<dbReference type="SUPFAM" id="SSF52833">
    <property type="entry name" value="Thioredoxin-like"/>
    <property type="match status" value="1"/>
</dbReference>
<dbReference type="CDD" id="cd02966">
    <property type="entry name" value="TlpA_like_family"/>
    <property type="match status" value="1"/>
</dbReference>
<dbReference type="GO" id="GO:0030313">
    <property type="term" value="C:cell envelope"/>
    <property type="evidence" value="ECO:0007669"/>
    <property type="project" value="UniProtKB-SubCell"/>
</dbReference>
<dbReference type="Gene3D" id="3.40.30.10">
    <property type="entry name" value="Glutaredoxin"/>
    <property type="match status" value="1"/>
</dbReference>
<evidence type="ECO:0000256" key="3">
    <source>
        <dbReference type="ARBA" id="ARBA00023157"/>
    </source>
</evidence>
<dbReference type="PROSITE" id="PS51352">
    <property type="entry name" value="THIOREDOXIN_2"/>
    <property type="match status" value="1"/>
</dbReference>
<keyword evidence="7" id="KW-1185">Reference proteome</keyword>
<evidence type="ECO:0000256" key="1">
    <source>
        <dbReference type="ARBA" id="ARBA00004196"/>
    </source>
</evidence>
<dbReference type="InterPro" id="IPR036249">
    <property type="entry name" value="Thioredoxin-like_sf"/>
</dbReference>
<name>A0A7H0VEF6_9FLAO</name>
<dbReference type="KEGG" id="chyd:H4K34_17300"/>
<dbReference type="GO" id="GO:0017004">
    <property type="term" value="P:cytochrome complex assembly"/>
    <property type="evidence" value="ECO:0007669"/>
    <property type="project" value="UniProtKB-KW"/>
</dbReference>
<dbReference type="PROSITE" id="PS51257">
    <property type="entry name" value="PROKAR_LIPOPROTEIN"/>
    <property type="match status" value="1"/>
</dbReference>
<dbReference type="PANTHER" id="PTHR42852">
    <property type="entry name" value="THIOL:DISULFIDE INTERCHANGE PROTEIN DSBE"/>
    <property type="match status" value="1"/>
</dbReference>
<gene>
    <name evidence="6" type="ORF">H4K34_17300</name>
</gene>
<dbReference type="GO" id="GO:0016209">
    <property type="term" value="F:antioxidant activity"/>
    <property type="evidence" value="ECO:0007669"/>
    <property type="project" value="InterPro"/>
</dbReference>
<dbReference type="Proteomes" id="UP000516305">
    <property type="component" value="Chromosome"/>
</dbReference>
<proteinExistence type="predicted"/>
<dbReference type="PANTHER" id="PTHR42852:SF6">
    <property type="entry name" value="THIOL:DISULFIDE INTERCHANGE PROTEIN DSBE"/>
    <property type="match status" value="1"/>
</dbReference>
<dbReference type="GO" id="GO:0016491">
    <property type="term" value="F:oxidoreductase activity"/>
    <property type="evidence" value="ECO:0007669"/>
    <property type="project" value="InterPro"/>
</dbReference>
<organism evidence="6 7">
    <name type="scientific">Croceimicrobium hydrocarbonivorans</name>
    <dbReference type="NCBI Taxonomy" id="2761580"/>
    <lineage>
        <taxon>Bacteria</taxon>
        <taxon>Pseudomonadati</taxon>
        <taxon>Bacteroidota</taxon>
        <taxon>Flavobacteriia</taxon>
        <taxon>Flavobacteriales</taxon>
        <taxon>Owenweeksiaceae</taxon>
        <taxon>Croceimicrobium</taxon>
    </lineage>
</organism>
<dbReference type="InterPro" id="IPR013766">
    <property type="entry name" value="Thioredoxin_domain"/>
</dbReference>
<dbReference type="InterPro" id="IPR050553">
    <property type="entry name" value="Thioredoxin_ResA/DsbE_sf"/>
</dbReference>
<evidence type="ECO:0000313" key="7">
    <source>
        <dbReference type="Proteomes" id="UP000516305"/>
    </source>
</evidence>
<dbReference type="RefSeq" id="WP_210758638.1">
    <property type="nucleotide sequence ID" value="NZ_CP060139.1"/>
</dbReference>
<dbReference type="AlphaFoldDB" id="A0A7H0VEF6"/>